<dbReference type="EMBL" id="QUSW01000001">
    <property type="protein sequence ID" value="RQP26020.1"/>
    <property type="molecule type" value="Genomic_DNA"/>
</dbReference>
<dbReference type="PANTHER" id="PTHR43784:SF2">
    <property type="entry name" value="GDSL-LIKE LIPASE_ACYLHYDROLASE, PUTATIVE (AFU_ORTHOLOGUE AFUA_2G00820)-RELATED"/>
    <property type="match status" value="1"/>
</dbReference>
<dbReference type="PANTHER" id="PTHR43784">
    <property type="entry name" value="GDSL-LIKE LIPASE/ACYLHYDROLASE, PUTATIVE (AFU_ORTHOLOGUE AFUA_2G00820)-RELATED"/>
    <property type="match status" value="1"/>
</dbReference>
<accession>A0A3N7HUM6</accession>
<comment type="caution">
    <text evidence="3">The sequence shown here is derived from an EMBL/GenBank/DDBJ whole genome shotgun (WGS) entry which is preliminary data.</text>
</comment>
<gene>
    <name evidence="3" type="ORF">DZC73_02920</name>
</gene>
<dbReference type="InterPro" id="IPR036514">
    <property type="entry name" value="SGNH_hydro_sf"/>
</dbReference>
<evidence type="ECO:0000259" key="2">
    <source>
        <dbReference type="Pfam" id="PF13472"/>
    </source>
</evidence>
<dbReference type="RefSeq" id="WP_124538688.1">
    <property type="nucleotide sequence ID" value="NZ_QUSW01000001.1"/>
</dbReference>
<sequence>MNKRPFTPRPVRGAHTHRAFPSFFMVMRGVVLAAGMVALSAASLAQGAPRTWVGTWAAAPQPAFPGTVDRYQDVTLRLIVHTSLGGERVRIRLSNTHGLVPLTIAAAHVARRAGGGSIDASSDRALSFGGRADVVVAPGETVVSDPVDLDVPALSDLAVSLYAAGRIAASTVHALAQQTSYVSAGRGNVTGAEHLPNARTIDNWPFLTGVDVEVRGAAAAVVVLGDSLVDGDGTDPDTNTRWTDALAARLHKAGAEHANISVLNEGLIGNRLLYDSASRHAPGVPDFGHALGEAGVARFERDVLCQSGVRAVIIHLGTNDIGFGGGVAPVGESATADSLIAGYRVLIARGHKAGLRVIGTTLTPVEGVTVLPAYDTPAKEAMRRVVNDWIRGSGEFDAVIDLDASLRDPLRQTRLLARLASGDHLHPNAAGYAAAAGEVPLDMFDGLVSGQQLRTPGNADGRGELQRIGSCSGM</sequence>
<reference evidence="3 4" key="2">
    <citation type="submission" date="2018-12" db="EMBL/GenBank/DDBJ databases">
        <title>Rhizobacter gummiphilus sp. nov., a rubber-degrading bacterium isolated from the soil of a botanical garden in Japan.</title>
        <authorList>
            <person name="Shunsuke S.S."/>
        </authorList>
    </citation>
    <scope>NUCLEOTIDE SEQUENCE [LARGE SCALE GENOMIC DNA]</scope>
    <source>
        <strain evidence="3 4">S-16</strain>
    </source>
</reference>
<protein>
    <submittedName>
        <fullName evidence="3">SGNH/GDSL hydrolase family protein</fullName>
    </submittedName>
</protein>
<evidence type="ECO:0000313" key="4">
    <source>
        <dbReference type="Proteomes" id="UP000267464"/>
    </source>
</evidence>
<keyword evidence="4" id="KW-1185">Reference proteome</keyword>
<evidence type="ECO:0000313" key="3">
    <source>
        <dbReference type="EMBL" id="RQP26020.1"/>
    </source>
</evidence>
<feature type="domain" description="SGNH hydrolase-type esterase" evidence="2">
    <location>
        <begin position="223"/>
        <end position="434"/>
    </location>
</feature>
<organism evidence="3 4">
    <name type="scientific">Piscinibacter terrae</name>
    <dbReference type="NCBI Taxonomy" id="2496871"/>
    <lineage>
        <taxon>Bacteria</taxon>
        <taxon>Pseudomonadati</taxon>
        <taxon>Pseudomonadota</taxon>
        <taxon>Betaproteobacteria</taxon>
        <taxon>Burkholderiales</taxon>
        <taxon>Sphaerotilaceae</taxon>
        <taxon>Piscinibacter</taxon>
    </lineage>
</organism>
<reference evidence="3 4" key="1">
    <citation type="submission" date="2018-08" db="EMBL/GenBank/DDBJ databases">
        <authorList>
            <person name="Khan S.A."/>
            <person name="Jeon C.O."/>
            <person name="Chun B.H."/>
            <person name="Jeong S.E."/>
        </authorList>
    </citation>
    <scope>NUCLEOTIDE SEQUENCE [LARGE SCALE GENOMIC DNA]</scope>
    <source>
        <strain evidence="3 4">S-16</strain>
    </source>
</reference>
<dbReference type="GO" id="GO:0016788">
    <property type="term" value="F:hydrolase activity, acting on ester bonds"/>
    <property type="evidence" value="ECO:0007669"/>
    <property type="project" value="UniProtKB-ARBA"/>
</dbReference>
<dbReference type="InterPro" id="IPR013830">
    <property type="entry name" value="SGNH_hydro"/>
</dbReference>
<dbReference type="Proteomes" id="UP000267464">
    <property type="component" value="Unassembled WGS sequence"/>
</dbReference>
<dbReference type="OrthoDB" id="1828825at2"/>
<dbReference type="Gene3D" id="3.40.50.1110">
    <property type="entry name" value="SGNH hydrolase"/>
    <property type="match status" value="1"/>
</dbReference>
<dbReference type="InterPro" id="IPR053140">
    <property type="entry name" value="GDSL_Rv0518-like"/>
</dbReference>
<dbReference type="Pfam" id="PF13472">
    <property type="entry name" value="Lipase_GDSL_2"/>
    <property type="match status" value="1"/>
</dbReference>
<proteinExistence type="predicted"/>
<dbReference type="AlphaFoldDB" id="A0A3N7HUM6"/>
<dbReference type="SUPFAM" id="SSF52266">
    <property type="entry name" value="SGNH hydrolase"/>
    <property type="match status" value="1"/>
</dbReference>
<keyword evidence="3" id="KW-0378">Hydrolase</keyword>
<dbReference type="CDD" id="cd01830">
    <property type="entry name" value="XynE_like"/>
    <property type="match status" value="1"/>
</dbReference>
<feature type="region of interest" description="Disordered" evidence="1">
    <location>
        <begin position="455"/>
        <end position="474"/>
    </location>
</feature>
<name>A0A3N7HUM6_9BURK</name>
<evidence type="ECO:0000256" key="1">
    <source>
        <dbReference type="SAM" id="MobiDB-lite"/>
    </source>
</evidence>